<evidence type="ECO:0000313" key="2">
    <source>
        <dbReference type="Proteomes" id="UP001596156"/>
    </source>
</evidence>
<sequence length="264" mass="29331">MTQRRTDRTTPDQQRLIDVGVGYWRRMVPADAPLGVEILPDDDAVVVSHAVRGGGRIYVAADESVLFAGSSAPPHEAIEVFRSGRRTPPEQFRPRDDRASAAAAEDLFAWESLPRLEERLFTLAESRGYRRDLLPPRRGDQLIHFGDFEAWYDMVRADDGYVVRKTDRGVTRLLGTATHVEDAARLFVVACSFPLRTDGLSVAELRTRIPSGVDVVGLDGGVFVIEWTDGEQHRVTVEADYRAYPFAAAIGRSLDAMLSTSSTR</sequence>
<dbReference type="RefSeq" id="WP_344645312.1">
    <property type="nucleotide sequence ID" value="NZ_BAAASS010000015.1"/>
</dbReference>
<comment type="caution">
    <text evidence="1">The sequence shown here is derived from an EMBL/GenBank/DDBJ whole genome shotgun (WGS) entry which is preliminary data.</text>
</comment>
<dbReference type="Proteomes" id="UP001596156">
    <property type="component" value="Unassembled WGS sequence"/>
</dbReference>
<keyword evidence="2" id="KW-1185">Reference proteome</keyword>
<protein>
    <submittedName>
        <fullName evidence="1">Uncharacterized protein</fullName>
    </submittedName>
</protein>
<accession>A0ABW0DKT1</accession>
<proteinExistence type="predicted"/>
<dbReference type="EMBL" id="JBHSKL010000059">
    <property type="protein sequence ID" value="MFC5229874.1"/>
    <property type="molecule type" value="Genomic_DNA"/>
</dbReference>
<organism evidence="1 2">
    <name type="scientific">Streptomyces fimbriatus</name>
    <dbReference type="NCBI Taxonomy" id="68197"/>
    <lineage>
        <taxon>Bacteria</taxon>
        <taxon>Bacillati</taxon>
        <taxon>Actinomycetota</taxon>
        <taxon>Actinomycetes</taxon>
        <taxon>Kitasatosporales</taxon>
        <taxon>Streptomycetaceae</taxon>
        <taxon>Streptomyces</taxon>
    </lineage>
</organism>
<gene>
    <name evidence="1" type="ORF">ACFPN6_36180</name>
</gene>
<name>A0ABW0DKT1_STRFI</name>
<evidence type="ECO:0000313" key="1">
    <source>
        <dbReference type="EMBL" id="MFC5229874.1"/>
    </source>
</evidence>
<reference evidence="2" key="1">
    <citation type="journal article" date="2019" name="Int. J. Syst. Evol. Microbiol.">
        <title>The Global Catalogue of Microorganisms (GCM) 10K type strain sequencing project: providing services to taxonomists for standard genome sequencing and annotation.</title>
        <authorList>
            <consortium name="The Broad Institute Genomics Platform"/>
            <consortium name="The Broad Institute Genome Sequencing Center for Infectious Disease"/>
            <person name="Wu L."/>
            <person name="Ma J."/>
        </authorList>
    </citation>
    <scope>NUCLEOTIDE SEQUENCE [LARGE SCALE GENOMIC DNA]</scope>
    <source>
        <strain evidence="2">CCM 8479</strain>
    </source>
</reference>